<sequence>MLKKIVLTGAAGALGSALREPLSRMCERLVSVDLKGAPAALAANETWTVADCAEMEQVAPVLEDADIVVHFVGIPDERPFEELLRPNFLSSYVIWEAAHRAGCRRIVYASSVHAVGMHETNAGIDTDAPHRPDTFYGLSKCFAEDLARLYWEKRGLEAVCLRIFSATEQPQTPRALGTWLSRGDLVHMVERAVDTPTTGFCVVYGVSNNDRAPVSNAKVAFLGYRPKDNAEVFAQDILAKAHTPDPQNLAQMRLGGPFATVPLGESGVAGMAKLVKGS</sequence>
<evidence type="ECO:0000259" key="4">
    <source>
        <dbReference type="Pfam" id="PF01370"/>
    </source>
</evidence>
<dbReference type="PANTHER" id="PTHR43103">
    <property type="entry name" value="NUCLEOSIDE-DIPHOSPHATE-SUGAR EPIMERASE"/>
    <property type="match status" value="1"/>
</dbReference>
<accession>A0A5C4NJX4</accession>
<keyword evidence="3" id="KW-0520">NAD</keyword>
<evidence type="ECO:0000256" key="2">
    <source>
        <dbReference type="ARBA" id="ARBA00023002"/>
    </source>
</evidence>
<dbReference type="EMBL" id="VDFV01000001">
    <property type="protein sequence ID" value="TNC74903.1"/>
    <property type="molecule type" value="Genomic_DNA"/>
</dbReference>
<dbReference type="InterPro" id="IPR001509">
    <property type="entry name" value="Epimerase_deHydtase"/>
</dbReference>
<dbReference type="AlphaFoldDB" id="A0A5C4NJX4"/>
<keyword evidence="2" id="KW-0560">Oxidoreductase</keyword>
<comment type="caution">
    <text evidence="5">The sequence shown here is derived from an EMBL/GenBank/DDBJ whole genome shotgun (WGS) entry which is preliminary data.</text>
</comment>
<evidence type="ECO:0000256" key="1">
    <source>
        <dbReference type="ARBA" id="ARBA00007637"/>
    </source>
</evidence>
<dbReference type="Pfam" id="PF01370">
    <property type="entry name" value="Epimerase"/>
    <property type="match status" value="1"/>
</dbReference>
<reference evidence="5 6" key="1">
    <citation type="submission" date="2019-06" db="EMBL/GenBank/DDBJ databases">
        <authorList>
            <person name="Jiang L."/>
        </authorList>
    </citation>
    <scope>NUCLEOTIDE SEQUENCE [LARGE SCALE GENOMIC DNA]</scope>
    <source>
        <strain evidence="5 6">YIM 48858</strain>
    </source>
</reference>
<proteinExistence type="inferred from homology"/>
<evidence type="ECO:0000313" key="6">
    <source>
        <dbReference type="Proteomes" id="UP000305709"/>
    </source>
</evidence>
<dbReference type="Gene3D" id="3.40.50.720">
    <property type="entry name" value="NAD(P)-binding Rossmann-like Domain"/>
    <property type="match status" value="1"/>
</dbReference>
<dbReference type="SUPFAM" id="SSF51735">
    <property type="entry name" value="NAD(P)-binding Rossmann-fold domains"/>
    <property type="match status" value="1"/>
</dbReference>
<dbReference type="GO" id="GO:0016491">
    <property type="term" value="F:oxidoreductase activity"/>
    <property type="evidence" value="ECO:0007669"/>
    <property type="project" value="UniProtKB-KW"/>
</dbReference>
<protein>
    <submittedName>
        <fullName evidence="5">NAD(P)-dependent oxidoreductase</fullName>
    </submittedName>
</protein>
<dbReference type="RefSeq" id="WP_139079897.1">
    <property type="nucleotide sequence ID" value="NZ_VDFV01000001.1"/>
</dbReference>
<dbReference type="InterPro" id="IPR036291">
    <property type="entry name" value="NAD(P)-bd_dom_sf"/>
</dbReference>
<dbReference type="Proteomes" id="UP000305709">
    <property type="component" value="Unassembled WGS sequence"/>
</dbReference>
<dbReference type="PANTHER" id="PTHR43103:SF5">
    <property type="entry name" value="4-EPIMERASE, PUTATIVE (AFU_ORTHOLOGUE AFUA_7G00360)-RELATED"/>
    <property type="match status" value="1"/>
</dbReference>
<keyword evidence="6" id="KW-1185">Reference proteome</keyword>
<feature type="domain" description="NAD-dependent epimerase/dehydratase" evidence="4">
    <location>
        <begin position="5"/>
        <end position="165"/>
    </location>
</feature>
<name>A0A5C4NJX4_9RHOB</name>
<organism evidence="5 6">
    <name type="scientific">Rubellimicrobium roseum</name>
    <dbReference type="NCBI Taxonomy" id="687525"/>
    <lineage>
        <taxon>Bacteria</taxon>
        <taxon>Pseudomonadati</taxon>
        <taxon>Pseudomonadota</taxon>
        <taxon>Alphaproteobacteria</taxon>
        <taxon>Rhodobacterales</taxon>
        <taxon>Roseobacteraceae</taxon>
        <taxon>Rubellimicrobium</taxon>
    </lineage>
</organism>
<evidence type="ECO:0000313" key="5">
    <source>
        <dbReference type="EMBL" id="TNC74903.1"/>
    </source>
</evidence>
<evidence type="ECO:0000256" key="3">
    <source>
        <dbReference type="ARBA" id="ARBA00023027"/>
    </source>
</evidence>
<dbReference type="OrthoDB" id="8770295at2"/>
<gene>
    <name evidence="5" type="ORF">FHG71_01885</name>
</gene>
<dbReference type="CDD" id="cd08946">
    <property type="entry name" value="SDR_e"/>
    <property type="match status" value="1"/>
</dbReference>
<comment type="similarity">
    <text evidence="1">Belongs to the NAD(P)-dependent epimerase/dehydratase family.</text>
</comment>